<evidence type="ECO:0000256" key="1">
    <source>
        <dbReference type="SAM" id="Phobius"/>
    </source>
</evidence>
<keyword evidence="1" id="KW-0812">Transmembrane</keyword>
<name>A0A2U8FRR9_9BURK</name>
<organism evidence="2 3">
    <name type="scientific">Aquabacterium olei</name>
    <dbReference type="NCBI Taxonomy" id="1296669"/>
    <lineage>
        <taxon>Bacteria</taxon>
        <taxon>Pseudomonadati</taxon>
        <taxon>Pseudomonadota</taxon>
        <taxon>Betaproteobacteria</taxon>
        <taxon>Burkholderiales</taxon>
        <taxon>Aquabacterium</taxon>
    </lineage>
</organism>
<feature type="transmembrane region" description="Helical" evidence="1">
    <location>
        <begin position="15"/>
        <end position="36"/>
    </location>
</feature>
<dbReference type="KEGG" id="aon:DEH84_09830"/>
<evidence type="ECO:0000313" key="2">
    <source>
        <dbReference type="EMBL" id="AWI53700.1"/>
    </source>
</evidence>
<feature type="transmembrane region" description="Helical" evidence="1">
    <location>
        <begin position="296"/>
        <end position="313"/>
    </location>
</feature>
<feature type="transmembrane region" description="Helical" evidence="1">
    <location>
        <begin position="266"/>
        <end position="284"/>
    </location>
</feature>
<feature type="transmembrane region" description="Helical" evidence="1">
    <location>
        <begin position="106"/>
        <end position="123"/>
    </location>
</feature>
<keyword evidence="3" id="KW-1185">Reference proteome</keyword>
<sequence>MEESRAVWARDGRQWPVVTVMVGMLLVWCGLLAYHVRADNGFVLGDWVLDYRQGFTRRGAMGAMLWPLARWSHVPVTVWAAAVATLAYAVMLTALAAVLARRCKPVWYLLWLASPAALAFPYFSLAEVARKEVLHFALLAAVVWCLHRRIWHPFLAVLAIASAGLLVLSHEMLVFYAPYFCLATFVSWQTPRVWRLTAAAMLLTSLGAAAALWLWARPLDGTGFCASLLAAGHSASLCQGIVLWPIQDIEGALHNTWLTVIHYDYVRVYPASLVCAALPVILWWRRYPGEHVGRVAWGSLACVLWSLPLFALAQDWGRFIQVHVVSLALVLALALRRLPLADEPPSMATLSQPRFPWQRSGWGALLLVLCLAWPLFWHLPTCCEADVGAGWAGKAGGWISRRLAG</sequence>
<feature type="transmembrane region" description="Helical" evidence="1">
    <location>
        <begin position="319"/>
        <end position="339"/>
    </location>
</feature>
<feature type="transmembrane region" description="Helical" evidence="1">
    <location>
        <begin position="76"/>
        <end position="99"/>
    </location>
</feature>
<gene>
    <name evidence="2" type="ORF">DEH84_09830</name>
</gene>
<keyword evidence="1" id="KW-1133">Transmembrane helix</keyword>
<evidence type="ECO:0008006" key="4">
    <source>
        <dbReference type="Google" id="ProtNLM"/>
    </source>
</evidence>
<feature type="transmembrane region" description="Helical" evidence="1">
    <location>
        <begin position="196"/>
        <end position="216"/>
    </location>
</feature>
<dbReference type="EMBL" id="CP029210">
    <property type="protein sequence ID" value="AWI53700.1"/>
    <property type="molecule type" value="Genomic_DNA"/>
</dbReference>
<feature type="transmembrane region" description="Helical" evidence="1">
    <location>
        <begin position="223"/>
        <end position="246"/>
    </location>
</feature>
<feature type="transmembrane region" description="Helical" evidence="1">
    <location>
        <begin position="154"/>
        <end position="176"/>
    </location>
</feature>
<protein>
    <recommendedName>
        <fullName evidence="4">Glycosyltransferase RgtA/B/C/D-like domain-containing protein</fullName>
    </recommendedName>
</protein>
<keyword evidence="1" id="KW-0472">Membrane</keyword>
<feature type="transmembrane region" description="Helical" evidence="1">
    <location>
        <begin position="360"/>
        <end position="379"/>
    </location>
</feature>
<proteinExistence type="predicted"/>
<reference evidence="2 3" key="1">
    <citation type="submission" date="2018-05" db="EMBL/GenBank/DDBJ databases">
        <title>complete genome sequence of Aquabacterium olei NBRC 110486.</title>
        <authorList>
            <person name="Tang B."/>
            <person name="Chang J."/>
            <person name="Zhang L."/>
            <person name="Yang H."/>
        </authorList>
    </citation>
    <scope>NUCLEOTIDE SEQUENCE [LARGE SCALE GENOMIC DNA]</scope>
    <source>
        <strain evidence="2 3">NBRC 110486</strain>
    </source>
</reference>
<dbReference type="RefSeq" id="WP_109036700.1">
    <property type="nucleotide sequence ID" value="NZ_CP029210.1"/>
</dbReference>
<dbReference type="AlphaFoldDB" id="A0A2U8FRR9"/>
<evidence type="ECO:0000313" key="3">
    <source>
        <dbReference type="Proteomes" id="UP000244892"/>
    </source>
</evidence>
<dbReference type="Proteomes" id="UP000244892">
    <property type="component" value="Chromosome"/>
</dbReference>
<accession>A0A2U8FRR9</accession>
<dbReference type="OrthoDB" id="9088529at2"/>